<proteinExistence type="predicted"/>
<feature type="region of interest" description="Disordered" evidence="1">
    <location>
        <begin position="57"/>
        <end position="79"/>
    </location>
</feature>
<organism evidence="2 3">
    <name type="scientific">Phaseolus angularis</name>
    <name type="common">Azuki bean</name>
    <name type="synonym">Vigna angularis</name>
    <dbReference type="NCBI Taxonomy" id="3914"/>
    <lineage>
        <taxon>Eukaryota</taxon>
        <taxon>Viridiplantae</taxon>
        <taxon>Streptophyta</taxon>
        <taxon>Embryophyta</taxon>
        <taxon>Tracheophyta</taxon>
        <taxon>Spermatophyta</taxon>
        <taxon>Magnoliopsida</taxon>
        <taxon>eudicotyledons</taxon>
        <taxon>Gunneridae</taxon>
        <taxon>Pentapetalae</taxon>
        <taxon>rosids</taxon>
        <taxon>fabids</taxon>
        <taxon>Fabales</taxon>
        <taxon>Fabaceae</taxon>
        <taxon>Papilionoideae</taxon>
        <taxon>50 kb inversion clade</taxon>
        <taxon>NPAAA clade</taxon>
        <taxon>indigoferoid/millettioid clade</taxon>
        <taxon>Phaseoleae</taxon>
        <taxon>Vigna</taxon>
    </lineage>
</organism>
<evidence type="ECO:0000256" key="1">
    <source>
        <dbReference type="SAM" id="MobiDB-lite"/>
    </source>
</evidence>
<evidence type="ECO:0000313" key="2">
    <source>
        <dbReference type="EMBL" id="KAG2375517.1"/>
    </source>
</evidence>
<comment type="caution">
    <text evidence="2">The sequence shown here is derived from an EMBL/GenBank/DDBJ whole genome shotgun (WGS) entry which is preliminary data.</text>
</comment>
<sequence length="130" mass="14496">MFTNGLSVALRHSGVAAFHDDGFGLANGQQKRSLLERKVSGSEWKSPKALLPREEALRSAGGDSPPIGNALVPKGQGDWWNEKEEGKRIDEKKNLLLMLRLKLLLLWLKKAKVKESETCTLKKLAYPLVF</sequence>
<dbReference type="Proteomes" id="UP000743370">
    <property type="component" value="Unassembled WGS sequence"/>
</dbReference>
<evidence type="ECO:0000313" key="3">
    <source>
        <dbReference type="Proteomes" id="UP000743370"/>
    </source>
</evidence>
<reference evidence="2 3" key="1">
    <citation type="submission" date="2020-05" db="EMBL/GenBank/DDBJ databases">
        <title>Vigna angularis (adzuki bean) Var. LongXiaoDou No. 4 denovo assembly.</title>
        <authorList>
            <person name="Xiang H."/>
        </authorList>
    </citation>
    <scope>NUCLEOTIDE SEQUENCE [LARGE SCALE GENOMIC DNA]</scope>
    <source>
        <tissue evidence="2">Leaf</tissue>
    </source>
</reference>
<accession>A0A8T0JK72</accession>
<protein>
    <submittedName>
        <fullName evidence="2">Uncharacterized protein</fullName>
    </submittedName>
</protein>
<gene>
    <name evidence="2" type="ORF">HKW66_Vig0163290</name>
</gene>
<name>A0A8T0JK72_PHAAN</name>
<dbReference type="AlphaFoldDB" id="A0A8T0JK72"/>
<dbReference type="EMBL" id="JABFOF010000010">
    <property type="protein sequence ID" value="KAG2375517.1"/>
    <property type="molecule type" value="Genomic_DNA"/>
</dbReference>